<gene>
    <name evidence="1" type="ORF">HYALB_00012097</name>
</gene>
<sequence length="145" mass="16948">MSDRLAQAKVVWWNSSLMYDLCPHCETIHRHRFDGNYTTKKLRVSRCHRIDISGRYEIRFPFNEVSKEADYEIDTERALFVASGEDPTDYFLEIESDARLPRMIKAIKSRRRWSEAIEEDNKLVCEKRFAASQAGGGALHFPSFL</sequence>
<organism evidence="1 2">
    <name type="scientific">Hymenoscyphus albidus</name>
    <dbReference type="NCBI Taxonomy" id="595503"/>
    <lineage>
        <taxon>Eukaryota</taxon>
        <taxon>Fungi</taxon>
        <taxon>Dikarya</taxon>
        <taxon>Ascomycota</taxon>
        <taxon>Pezizomycotina</taxon>
        <taxon>Leotiomycetes</taxon>
        <taxon>Helotiales</taxon>
        <taxon>Helotiaceae</taxon>
        <taxon>Hymenoscyphus</taxon>
    </lineage>
</organism>
<dbReference type="OrthoDB" id="341259at2759"/>
<evidence type="ECO:0000313" key="2">
    <source>
        <dbReference type="Proteomes" id="UP000701801"/>
    </source>
</evidence>
<reference evidence="1" key="1">
    <citation type="submission" date="2021-07" db="EMBL/GenBank/DDBJ databases">
        <authorList>
            <person name="Durling M."/>
        </authorList>
    </citation>
    <scope>NUCLEOTIDE SEQUENCE</scope>
</reference>
<dbReference type="AlphaFoldDB" id="A0A9N9LGX2"/>
<keyword evidence="2" id="KW-1185">Reference proteome</keyword>
<name>A0A9N9LGX2_9HELO</name>
<accession>A0A9N9LGX2</accession>
<evidence type="ECO:0000313" key="1">
    <source>
        <dbReference type="EMBL" id="CAG8974974.1"/>
    </source>
</evidence>
<comment type="caution">
    <text evidence="1">The sequence shown here is derived from an EMBL/GenBank/DDBJ whole genome shotgun (WGS) entry which is preliminary data.</text>
</comment>
<dbReference type="Proteomes" id="UP000701801">
    <property type="component" value="Unassembled WGS sequence"/>
</dbReference>
<proteinExistence type="predicted"/>
<protein>
    <submittedName>
        <fullName evidence="1">Uncharacterized protein</fullName>
    </submittedName>
</protein>
<dbReference type="EMBL" id="CAJVRM010000119">
    <property type="protein sequence ID" value="CAG8974974.1"/>
    <property type="molecule type" value="Genomic_DNA"/>
</dbReference>